<organism evidence="3 4">
    <name type="scientific">Eutypa lata (strain UCR-EL1)</name>
    <name type="common">Grapevine dieback disease fungus</name>
    <name type="synonym">Eutypa armeniacae</name>
    <dbReference type="NCBI Taxonomy" id="1287681"/>
    <lineage>
        <taxon>Eukaryota</taxon>
        <taxon>Fungi</taxon>
        <taxon>Dikarya</taxon>
        <taxon>Ascomycota</taxon>
        <taxon>Pezizomycotina</taxon>
        <taxon>Sordariomycetes</taxon>
        <taxon>Xylariomycetidae</taxon>
        <taxon>Xylariales</taxon>
        <taxon>Diatrypaceae</taxon>
        <taxon>Eutypa</taxon>
    </lineage>
</organism>
<keyword evidence="3" id="KW-0413">Isomerase</keyword>
<dbReference type="OMA" id="FMHLRDG"/>
<gene>
    <name evidence="3" type="ORF">UCREL1_3172</name>
</gene>
<evidence type="ECO:0000256" key="1">
    <source>
        <dbReference type="SAM" id="Phobius"/>
    </source>
</evidence>
<dbReference type="Proteomes" id="UP000012174">
    <property type="component" value="Unassembled WGS sequence"/>
</dbReference>
<name>M7TIL9_EUTLA</name>
<feature type="domain" description="Chalcone isomerase" evidence="2">
    <location>
        <begin position="180"/>
        <end position="394"/>
    </location>
</feature>
<dbReference type="eggNOG" id="ENOG502S9DZ">
    <property type="taxonomic scope" value="Eukaryota"/>
</dbReference>
<evidence type="ECO:0000313" key="4">
    <source>
        <dbReference type="Proteomes" id="UP000012174"/>
    </source>
</evidence>
<dbReference type="HOGENOM" id="CLU_038840_1_1_1"/>
<dbReference type="PANTHER" id="PTHR47284:SF3">
    <property type="entry name" value="FATTY-ACID-BINDING PROTEIN 2"/>
    <property type="match status" value="1"/>
</dbReference>
<dbReference type="InterPro" id="IPR036298">
    <property type="entry name" value="Chalcone_isomerase_sf"/>
</dbReference>
<dbReference type="InterPro" id="IPR016087">
    <property type="entry name" value="Chalcone_isomerase"/>
</dbReference>
<accession>M7TIL9</accession>
<evidence type="ECO:0000259" key="2">
    <source>
        <dbReference type="Pfam" id="PF16035"/>
    </source>
</evidence>
<keyword evidence="1" id="KW-0812">Transmembrane</keyword>
<proteinExistence type="predicted"/>
<feature type="transmembrane region" description="Helical" evidence="1">
    <location>
        <begin position="74"/>
        <end position="93"/>
    </location>
</feature>
<protein>
    <submittedName>
        <fullName evidence="3">Putative chalcone-flavanone isomerase protein</fullName>
    </submittedName>
</protein>
<dbReference type="PANTHER" id="PTHR47284">
    <property type="entry name" value="FATTY-ACID-BINDING PROTEIN 2"/>
    <property type="match status" value="1"/>
</dbReference>
<keyword evidence="1" id="KW-0472">Membrane</keyword>
<evidence type="ECO:0000313" key="3">
    <source>
        <dbReference type="EMBL" id="EMR69801.1"/>
    </source>
</evidence>
<keyword evidence="1" id="KW-1133">Transmembrane helix</keyword>
<dbReference type="GO" id="GO:0016872">
    <property type="term" value="F:intramolecular lyase activity"/>
    <property type="evidence" value="ECO:0007669"/>
    <property type="project" value="InterPro"/>
</dbReference>
<sequence length="413" mass="45318">MKTARSIPPPSRVLLRPLTRPSSSCSTRLQCLHAQQRRTFLRPQRSSSPRAVENLNLSRMREQSYGYHTRRRNFLLSGATAGVLIFCYTAYLLSVELRKPKKFDSGGGAGVPPGKLDPFTTDAGTKRKTVVHDAEGKELVPTGDSTVPMFPRLMNVDVFAAREGSGSGSPSGQETINGVEYTLVGLGTRTVSMFSIRVYVVGFYIATSDVAAIQARLVREINPIASTLIPSEKEELRRALLDPVRGEKLWSDVLAEARPRSLFRIVPVRDTNFHHLRDGFVRAIQARASAPAAQQGGSGDGKDEFGDEAFGAAMREFKVMFNRGNVPKAKELLLCRDASGELAVSYDDGKKKKDIDGTAITIGRVHDERISKLLWLNYLGGSKVASEPARKNIVEGIMEFVERPIGTVATQVL</sequence>
<reference evidence="4" key="1">
    <citation type="journal article" date="2013" name="Genome Announc.">
        <title>Draft genome sequence of the grapevine dieback fungus Eutypa lata UCR-EL1.</title>
        <authorList>
            <person name="Blanco-Ulate B."/>
            <person name="Rolshausen P.E."/>
            <person name="Cantu D."/>
        </authorList>
    </citation>
    <scope>NUCLEOTIDE SEQUENCE [LARGE SCALE GENOMIC DNA]</scope>
    <source>
        <strain evidence="4">UCR-EL1</strain>
    </source>
</reference>
<dbReference type="OrthoDB" id="18193at2759"/>
<dbReference type="InterPro" id="IPR016088">
    <property type="entry name" value="Chalcone_isomerase_3-sand"/>
</dbReference>
<dbReference type="Gene3D" id="3.50.70.10">
    <property type="match status" value="1"/>
</dbReference>
<dbReference type="KEGG" id="ela:UCREL1_3172"/>
<dbReference type="SUPFAM" id="SSF54626">
    <property type="entry name" value="Chalcone isomerase"/>
    <property type="match status" value="1"/>
</dbReference>
<dbReference type="EMBL" id="KB706013">
    <property type="protein sequence ID" value="EMR69801.1"/>
    <property type="molecule type" value="Genomic_DNA"/>
</dbReference>
<keyword evidence="4" id="KW-1185">Reference proteome</keyword>
<dbReference type="Pfam" id="PF16035">
    <property type="entry name" value="Chalcone_2"/>
    <property type="match status" value="1"/>
</dbReference>
<dbReference type="STRING" id="1287681.M7TIL9"/>
<dbReference type="AlphaFoldDB" id="M7TIL9"/>